<dbReference type="NCBIfam" id="NF046062">
    <property type="entry name" value="citrull_CtlX"/>
    <property type="match status" value="1"/>
</dbReference>
<dbReference type="Gene3D" id="3.75.10.10">
    <property type="entry name" value="L-arginine/glycine Amidinotransferase, Chain A"/>
    <property type="match status" value="1"/>
</dbReference>
<dbReference type="Proteomes" id="UP000017081">
    <property type="component" value="Unassembled WGS sequence"/>
</dbReference>
<dbReference type="SUPFAM" id="SSF55909">
    <property type="entry name" value="Pentein"/>
    <property type="match status" value="1"/>
</dbReference>
<dbReference type="PIRSF" id="PIRSF028188">
    <property type="entry name" value="Amdntrnsf_FN0238"/>
    <property type="match status" value="1"/>
</dbReference>
<dbReference type="PANTHER" id="PTHR43224">
    <property type="entry name" value="AMIDINOTRANSFERASE"/>
    <property type="match status" value="1"/>
</dbReference>
<keyword evidence="2" id="KW-1185">Reference proteome</keyword>
<sequence length="308" mass="35260">MMNSQITSKVLMIKPVKFYYNAQTAVNNAYQKNLEENPELVEKKALDEFDALVNKMKSVEIEVDVIQDTSTPYTPDSIFPNNWFSSHKNNTLIIYPMFAENRRLERTKFLPNLKKLFLNETINIIDLTSFEKENKFLEGTGALVLDRINKIAYCSLSPRANEDVLDEFCKLTNYKSLKFHSAQNFNNISTPIYHTNVMMGVTENFVVVCLESISNLKERDALKNSILNSKKEIIDISLNQVLKFCGNVLELKNSHGKRYTLMSKSAFEGFTKEQIDVIKKSSEIIYSDISTIETYGGGSVRCMIAELF</sequence>
<name>U7VAP2_9FUSO</name>
<dbReference type="EMBL" id="AXZF01000103">
    <property type="protein sequence ID" value="ERT67863.1"/>
    <property type="molecule type" value="Genomic_DNA"/>
</dbReference>
<dbReference type="Pfam" id="PF19420">
    <property type="entry name" value="DDAH_eukar"/>
    <property type="match status" value="1"/>
</dbReference>
<dbReference type="eggNOG" id="COG4874">
    <property type="taxonomic scope" value="Bacteria"/>
</dbReference>
<dbReference type="PATRIC" id="fig|1319815.3.peg.2158"/>
<gene>
    <name evidence="1" type="ORF">HMPREF0202_02242</name>
</gene>
<dbReference type="GO" id="GO:0016740">
    <property type="term" value="F:transferase activity"/>
    <property type="evidence" value="ECO:0007669"/>
    <property type="project" value="UniProtKB-KW"/>
</dbReference>
<accession>U7VAP2</accession>
<dbReference type="InterPro" id="IPR014541">
    <property type="entry name" value="Amdntrnsf_FN0238"/>
</dbReference>
<organism evidence="1 2">
    <name type="scientific">Cetobacterium somerae ATCC BAA-474</name>
    <dbReference type="NCBI Taxonomy" id="1319815"/>
    <lineage>
        <taxon>Bacteria</taxon>
        <taxon>Fusobacteriati</taxon>
        <taxon>Fusobacteriota</taxon>
        <taxon>Fusobacteriia</taxon>
        <taxon>Fusobacteriales</taxon>
        <taxon>Fusobacteriaceae</taxon>
        <taxon>Cetobacterium</taxon>
    </lineage>
</organism>
<protein>
    <submittedName>
        <fullName evidence="1">Amidinotransferase family protein</fullName>
    </submittedName>
</protein>
<dbReference type="AlphaFoldDB" id="U7VAP2"/>
<dbReference type="PANTHER" id="PTHR43224:SF1">
    <property type="entry name" value="AMIDINOTRANSFERASE"/>
    <property type="match status" value="1"/>
</dbReference>
<dbReference type="HOGENOM" id="CLU_077407_0_0_0"/>
<evidence type="ECO:0000313" key="1">
    <source>
        <dbReference type="EMBL" id="ERT67863.1"/>
    </source>
</evidence>
<comment type="caution">
    <text evidence="1">The sequence shown here is derived from an EMBL/GenBank/DDBJ whole genome shotgun (WGS) entry which is preliminary data.</text>
</comment>
<proteinExistence type="predicted"/>
<evidence type="ECO:0000313" key="2">
    <source>
        <dbReference type="Proteomes" id="UP000017081"/>
    </source>
</evidence>
<keyword evidence="1" id="KW-0808">Transferase</keyword>
<reference evidence="1 2" key="1">
    <citation type="submission" date="2013-08" db="EMBL/GenBank/DDBJ databases">
        <authorList>
            <person name="Weinstock G."/>
            <person name="Sodergren E."/>
            <person name="Wylie T."/>
            <person name="Fulton L."/>
            <person name="Fulton R."/>
            <person name="Fronick C."/>
            <person name="O'Laughlin M."/>
            <person name="Godfrey J."/>
            <person name="Miner T."/>
            <person name="Herter B."/>
            <person name="Appelbaum E."/>
            <person name="Cordes M."/>
            <person name="Lek S."/>
            <person name="Wollam A."/>
            <person name="Pepin K.H."/>
            <person name="Palsikar V.B."/>
            <person name="Mitreva M."/>
            <person name="Wilson R.K."/>
        </authorList>
    </citation>
    <scope>NUCLEOTIDE SEQUENCE [LARGE SCALE GENOMIC DNA]</scope>
    <source>
        <strain evidence="1 2">ATCC BAA-474</strain>
    </source>
</reference>
<dbReference type="STRING" id="1319815.HMPREF0202_02242"/>